<gene>
    <name evidence="1" type="ORF">CWI36_0849p0010</name>
</gene>
<reference evidence="1 2" key="1">
    <citation type="submission" date="2017-12" db="EMBL/GenBank/DDBJ databases">
        <authorList>
            <person name="Pombert J.-F."/>
            <person name="Haag K.L."/>
            <person name="Ebert D."/>
        </authorList>
    </citation>
    <scope>NUCLEOTIDE SEQUENCE [LARGE SCALE GENOMIC DNA]</scope>
    <source>
        <strain evidence="1">BE-OM-2</strain>
    </source>
</reference>
<organism evidence="1 2">
    <name type="scientific">Hamiltosporidium magnivora</name>
    <dbReference type="NCBI Taxonomy" id="148818"/>
    <lineage>
        <taxon>Eukaryota</taxon>
        <taxon>Fungi</taxon>
        <taxon>Fungi incertae sedis</taxon>
        <taxon>Microsporidia</taxon>
        <taxon>Dubosqiidae</taxon>
        <taxon>Hamiltosporidium</taxon>
    </lineage>
</organism>
<sequence length="74" mass="8761">MYNGVYEPRCLASSSAINVFKLDKKFETNTEVCKHFEKYKKIIIESKDSNKTIRNLLIDDKVMIKKRILTYLQD</sequence>
<dbReference type="VEuPathDB" id="MicrosporidiaDB:CWI36_0849p0010"/>
<dbReference type="Proteomes" id="UP000291404">
    <property type="component" value="Unassembled WGS sequence"/>
</dbReference>
<name>A0A4Q9L825_9MICR</name>
<comment type="caution">
    <text evidence="1">The sequence shown here is derived from an EMBL/GenBank/DDBJ whole genome shotgun (WGS) entry which is preliminary data.</text>
</comment>
<keyword evidence="2" id="KW-1185">Reference proteome</keyword>
<protein>
    <submittedName>
        <fullName evidence="1">Uncharacterized protein</fullName>
    </submittedName>
</protein>
<dbReference type="AlphaFoldDB" id="A0A4Q9L825"/>
<evidence type="ECO:0000313" key="2">
    <source>
        <dbReference type="Proteomes" id="UP000291404"/>
    </source>
</evidence>
<accession>A0A4Q9L825</accession>
<dbReference type="EMBL" id="PITI01000849">
    <property type="protein sequence ID" value="TBU03863.1"/>
    <property type="molecule type" value="Genomic_DNA"/>
</dbReference>
<proteinExistence type="predicted"/>
<evidence type="ECO:0000313" key="1">
    <source>
        <dbReference type="EMBL" id="TBU03863.1"/>
    </source>
</evidence>